<dbReference type="Proteomes" id="UP000287352">
    <property type="component" value="Unassembled WGS sequence"/>
</dbReference>
<dbReference type="InterPro" id="IPR023404">
    <property type="entry name" value="rSAM_horseshoe"/>
</dbReference>
<dbReference type="GO" id="GO:0005829">
    <property type="term" value="C:cytosol"/>
    <property type="evidence" value="ECO:0007669"/>
    <property type="project" value="TreeGrafter"/>
</dbReference>
<keyword evidence="4" id="KW-0408">Iron</keyword>
<evidence type="ECO:0000256" key="4">
    <source>
        <dbReference type="ARBA" id="ARBA00023004"/>
    </source>
</evidence>
<dbReference type="SFLD" id="SFLDG01082">
    <property type="entry name" value="B12-binding_domain_containing"/>
    <property type="match status" value="1"/>
</dbReference>
<dbReference type="OrthoDB" id="9801424at2"/>
<dbReference type="EMBL" id="BIFR01000001">
    <property type="protein sequence ID" value="GCE12687.1"/>
    <property type="molecule type" value="Genomic_DNA"/>
</dbReference>
<comment type="cofactor">
    <cofactor evidence="1">
        <name>[4Fe-4S] cluster</name>
        <dbReference type="ChEBI" id="CHEBI:49883"/>
    </cofactor>
</comment>
<evidence type="ECO:0000256" key="2">
    <source>
        <dbReference type="ARBA" id="ARBA00022691"/>
    </source>
</evidence>
<evidence type="ECO:0000259" key="6">
    <source>
        <dbReference type="PROSITE" id="PS51918"/>
    </source>
</evidence>
<keyword evidence="3" id="KW-0479">Metal-binding</keyword>
<dbReference type="InterPro" id="IPR051198">
    <property type="entry name" value="BchE-like"/>
</dbReference>
<dbReference type="InterPro" id="IPR058240">
    <property type="entry name" value="rSAM_sf"/>
</dbReference>
<comment type="caution">
    <text evidence="7">The sequence shown here is derived from an EMBL/GenBank/DDBJ whole genome shotgun (WGS) entry which is preliminary data.</text>
</comment>
<accession>A0A402A0L0</accession>
<dbReference type="SUPFAM" id="SSF102114">
    <property type="entry name" value="Radical SAM enzymes"/>
    <property type="match status" value="1"/>
</dbReference>
<organism evidence="7 8">
    <name type="scientific">Tengunoibacter tsumagoiensis</name>
    <dbReference type="NCBI Taxonomy" id="2014871"/>
    <lineage>
        <taxon>Bacteria</taxon>
        <taxon>Bacillati</taxon>
        <taxon>Chloroflexota</taxon>
        <taxon>Ktedonobacteria</taxon>
        <taxon>Ktedonobacterales</taxon>
        <taxon>Dictyobacteraceae</taxon>
        <taxon>Tengunoibacter</taxon>
    </lineage>
</organism>
<protein>
    <submittedName>
        <fullName evidence="7">Radical SAM protein</fullName>
    </submittedName>
</protein>
<reference evidence="8" key="1">
    <citation type="submission" date="2018-12" db="EMBL/GenBank/DDBJ databases">
        <title>Tengunoibacter tsumagoiensis gen. nov., sp. nov., Dictyobacter kobayashii sp. nov., D. alpinus sp. nov., and D. joshuensis sp. nov. and description of Dictyobacteraceae fam. nov. within the order Ktedonobacterales isolated from Tengu-no-mugimeshi.</title>
        <authorList>
            <person name="Wang C.M."/>
            <person name="Zheng Y."/>
            <person name="Sakai Y."/>
            <person name="Toyoda A."/>
            <person name="Minakuchi Y."/>
            <person name="Abe K."/>
            <person name="Yokota A."/>
            <person name="Yabe S."/>
        </authorList>
    </citation>
    <scope>NUCLEOTIDE SEQUENCE [LARGE SCALE GENOMIC DNA]</scope>
    <source>
        <strain evidence="8">Uno3</strain>
    </source>
</reference>
<evidence type="ECO:0000313" key="8">
    <source>
        <dbReference type="Proteomes" id="UP000287352"/>
    </source>
</evidence>
<name>A0A402A0L0_9CHLR</name>
<dbReference type="Gene3D" id="3.80.30.20">
    <property type="entry name" value="tm_1862 like domain"/>
    <property type="match status" value="1"/>
</dbReference>
<gene>
    <name evidence="7" type="ORF">KTT_25460</name>
</gene>
<dbReference type="InterPro" id="IPR007197">
    <property type="entry name" value="rSAM"/>
</dbReference>
<evidence type="ECO:0000313" key="7">
    <source>
        <dbReference type="EMBL" id="GCE12687.1"/>
    </source>
</evidence>
<keyword evidence="8" id="KW-1185">Reference proteome</keyword>
<dbReference type="GO" id="GO:0051536">
    <property type="term" value="F:iron-sulfur cluster binding"/>
    <property type="evidence" value="ECO:0007669"/>
    <property type="project" value="UniProtKB-KW"/>
</dbReference>
<feature type="domain" description="Radical SAM core" evidence="6">
    <location>
        <begin position="172"/>
        <end position="405"/>
    </location>
</feature>
<dbReference type="Pfam" id="PF04055">
    <property type="entry name" value="Radical_SAM"/>
    <property type="match status" value="1"/>
</dbReference>
<dbReference type="AlphaFoldDB" id="A0A402A0L0"/>
<dbReference type="RefSeq" id="WP_126580284.1">
    <property type="nucleotide sequence ID" value="NZ_BIFR01000001.1"/>
</dbReference>
<keyword evidence="5" id="KW-0411">Iron-sulfur</keyword>
<dbReference type="CDD" id="cd01335">
    <property type="entry name" value="Radical_SAM"/>
    <property type="match status" value="1"/>
</dbReference>
<dbReference type="SFLD" id="SFLDS00029">
    <property type="entry name" value="Radical_SAM"/>
    <property type="match status" value="1"/>
</dbReference>
<dbReference type="InterPro" id="IPR006638">
    <property type="entry name" value="Elp3/MiaA/NifB-like_rSAM"/>
</dbReference>
<sequence length="463" mass="51840">MRTPGAILLISCYELGHQPFHLASLSATLQQADYVPVCVDTSVDTLSDEAIRQARFVAISVPMHTALRLGEQIAQRIRQINPTAHICLYGLYALLNAEHLLDETINSAIGGEYETPLLSLITAIEQDDSSPVPGVYTRTASSGPWIERTPFLAPKRQQLPDLERYARLQIGNEMRLVGYTESTRGCKHTCLHCPVTPIYGGRFFAIPAEVVLTDIRTQVARGARHITFGDPDFWNGPTHALRILRHMHAEFPDLTFDATIKIEHLLKHQSLLPEMKTLGCVFIVSAVESLNPTVLSRLDKGHTASEVSKAFELAEQAGIALRPSLLPFSPWETLDSYIELLTFFEERHLIEHLDPVHLSIRLLIPPGSALLAASHHEEWLGELDAVNYTYRWQHPDPRMDELQQKVARVVELAESQKADSLLSFFEVKALALAAQGQRLSTFRALRQYGAAKVLPHLTESWFC</sequence>
<evidence type="ECO:0000256" key="3">
    <source>
        <dbReference type="ARBA" id="ARBA00022723"/>
    </source>
</evidence>
<dbReference type="InterPro" id="IPR054699">
    <property type="entry name" value="rSAM_CUAEP"/>
</dbReference>
<dbReference type="NCBIfam" id="NF040546">
    <property type="entry name" value="rSAM_CUAEP"/>
    <property type="match status" value="1"/>
</dbReference>
<evidence type="ECO:0000256" key="1">
    <source>
        <dbReference type="ARBA" id="ARBA00001966"/>
    </source>
</evidence>
<dbReference type="PROSITE" id="PS51918">
    <property type="entry name" value="RADICAL_SAM"/>
    <property type="match status" value="1"/>
</dbReference>
<dbReference type="PANTHER" id="PTHR43409:SF7">
    <property type="entry name" value="BLL1977 PROTEIN"/>
    <property type="match status" value="1"/>
</dbReference>
<dbReference type="PANTHER" id="PTHR43409">
    <property type="entry name" value="ANAEROBIC MAGNESIUM-PROTOPORPHYRIN IX MONOMETHYL ESTER CYCLASE-RELATED"/>
    <property type="match status" value="1"/>
</dbReference>
<dbReference type="SMART" id="SM00729">
    <property type="entry name" value="Elp3"/>
    <property type="match status" value="1"/>
</dbReference>
<keyword evidence="2" id="KW-0949">S-adenosyl-L-methionine</keyword>
<dbReference type="GO" id="GO:0046872">
    <property type="term" value="F:metal ion binding"/>
    <property type="evidence" value="ECO:0007669"/>
    <property type="project" value="UniProtKB-KW"/>
</dbReference>
<evidence type="ECO:0000256" key="5">
    <source>
        <dbReference type="ARBA" id="ARBA00023014"/>
    </source>
</evidence>
<proteinExistence type="predicted"/>
<dbReference type="GO" id="GO:0003824">
    <property type="term" value="F:catalytic activity"/>
    <property type="evidence" value="ECO:0007669"/>
    <property type="project" value="InterPro"/>
</dbReference>